<evidence type="ECO:0000313" key="2">
    <source>
        <dbReference type="Proteomes" id="UP000589620"/>
    </source>
</evidence>
<sequence length="43" mass="4496">MPDAARRLLRAGLLLTAEAEAVVVAGATATARHRGAVGLTRRR</sequence>
<gene>
    <name evidence="1" type="ORF">BJ963_002048</name>
</gene>
<evidence type="ECO:0000313" key="1">
    <source>
        <dbReference type="EMBL" id="NYD74529.1"/>
    </source>
</evidence>
<organism evidence="1 2">
    <name type="scientific">Leifsonia soli</name>
    <dbReference type="NCBI Taxonomy" id="582665"/>
    <lineage>
        <taxon>Bacteria</taxon>
        <taxon>Bacillati</taxon>
        <taxon>Actinomycetota</taxon>
        <taxon>Actinomycetes</taxon>
        <taxon>Micrococcales</taxon>
        <taxon>Microbacteriaceae</taxon>
        <taxon>Leifsonia</taxon>
    </lineage>
</organism>
<dbReference type="Proteomes" id="UP000589620">
    <property type="component" value="Unassembled WGS sequence"/>
</dbReference>
<keyword evidence="2" id="KW-1185">Reference proteome</keyword>
<dbReference type="EMBL" id="JACCBJ010000001">
    <property type="protein sequence ID" value="NYD74529.1"/>
    <property type="molecule type" value="Genomic_DNA"/>
</dbReference>
<name>A0A852SZF9_9MICO</name>
<proteinExistence type="predicted"/>
<comment type="caution">
    <text evidence="1">The sequence shown here is derived from an EMBL/GenBank/DDBJ whole genome shotgun (WGS) entry which is preliminary data.</text>
</comment>
<dbReference type="RefSeq" id="WP_281363850.1">
    <property type="nucleotide sequence ID" value="NZ_BAAAPX010000001.1"/>
</dbReference>
<reference evidence="1 2" key="1">
    <citation type="submission" date="2020-07" db="EMBL/GenBank/DDBJ databases">
        <title>Sequencing the genomes of 1000 actinobacteria strains.</title>
        <authorList>
            <person name="Klenk H.-P."/>
        </authorList>
    </citation>
    <scope>NUCLEOTIDE SEQUENCE [LARGE SCALE GENOMIC DNA]</scope>
    <source>
        <strain evidence="1 2">DSM 23871</strain>
    </source>
</reference>
<protein>
    <submittedName>
        <fullName evidence="1">Uncharacterized protein</fullName>
    </submittedName>
</protein>
<accession>A0A852SZF9</accession>
<dbReference type="AlphaFoldDB" id="A0A852SZF9"/>